<organism evidence="2 3">
    <name type="scientific">Trifolium medium</name>
    <dbReference type="NCBI Taxonomy" id="97028"/>
    <lineage>
        <taxon>Eukaryota</taxon>
        <taxon>Viridiplantae</taxon>
        <taxon>Streptophyta</taxon>
        <taxon>Embryophyta</taxon>
        <taxon>Tracheophyta</taxon>
        <taxon>Spermatophyta</taxon>
        <taxon>Magnoliopsida</taxon>
        <taxon>eudicotyledons</taxon>
        <taxon>Gunneridae</taxon>
        <taxon>Pentapetalae</taxon>
        <taxon>rosids</taxon>
        <taxon>fabids</taxon>
        <taxon>Fabales</taxon>
        <taxon>Fabaceae</taxon>
        <taxon>Papilionoideae</taxon>
        <taxon>50 kb inversion clade</taxon>
        <taxon>NPAAA clade</taxon>
        <taxon>Hologalegina</taxon>
        <taxon>IRL clade</taxon>
        <taxon>Trifolieae</taxon>
        <taxon>Trifolium</taxon>
    </lineage>
</organism>
<feature type="region of interest" description="Disordered" evidence="1">
    <location>
        <begin position="19"/>
        <end position="43"/>
    </location>
</feature>
<evidence type="ECO:0000256" key="1">
    <source>
        <dbReference type="SAM" id="MobiDB-lite"/>
    </source>
</evidence>
<evidence type="ECO:0000313" key="2">
    <source>
        <dbReference type="EMBL" id="MCH86757.1"/>
    </source>
</evidence>
<comment type="caution">
    <text evidence="2">The sequence shown here is derived from an EMBL/GenBank/DDBJ whole genome shotgun (WGS) entry which is preliminary data.</text>
</comment>
<dbReference type="EMBL" id="LXQA010010892">
    <property type="protein sequence ID" value="MCH86757.1"/>
    <property type="molecule type" value="Genomic_DNA"/>
</dbReference>
<protein>
    <submittedName>
        <fullName evidence="2">Gag-pol polyprotein</fullName>
    </submittedName>
</protein>
<feature type="compositionally biased region" description="Polar residues" evidence="1">
    <location>
        <begin position="30"/>
        <end position="42"/>
    </location>
</feature>
<sequence>MEEPQMLQMWHERVRKGVRNNKKNGKKSFEVSTSQGCVTSTSDDGEIMHSEVATSYKGGRRLNDVWIIDSGAT</sequence>
<gene>
    <name evidence="2" type="ORF">A2U01_0007617</name>
</gene>
<proteinExistence type="predicted"/>
<reference evidence="2 3" key="1">
    <citation type="journal article" date="2018" name="Front. Plant Sci.">
        <title>Red Clover (Trifolium pratense) and Zigzag Clover (T. medium) - A Picture of Genomic Similarities and Differences.</title>
        <authorList>
            <person name="Dluhosova J."/>
            <person name="Istvanek J."/>
            <person name="Nedelnik J."/>
            <person name="Repkova J."/>
        </authorList>
    </citation>
    <scope>NUCLEOTIDE SEQUENCE [LARGE SCALE GENOMIC DNA]</scope>
    <source>
        <strain evidence="3">cv. 10/8</strain>
        <tissue evidence="2">Leaf</tissue>
    </source>
</reference>
<accession>A0A392MGZ8</accession>
<keyword evidence="3" id="KW-1185">Reference proteome</keyword>
<name>A0A392MGZ8_9FABA</name>
<evidence type="ECO:0000313" key="3">
    <source>
        <dbReference type="Proteomes" id="UP000265520"/>
    </source>
</evidence>
<dbReference type="Proteomes" id="UP000265520">
    <property type="component" value="Unassembled WGS sequence"/>
</dbReference>
<dbReference type="AlphaFoldDB" id="A0A392MGZ8"/>